<accession>A0A382YA35</accession>
<reference evidence="1" key="1">
    <citation type="submission" date="2018-05" db="EMBL/GenBank/DDBJ databases">
        <authorList>
            <person name="Lanie J.A."/>
            <person name="Ng W.-L."/>
            <person name="Kazmierczak K.M."/>
            <person name="Andrzejewski T.M."/>
            <person name="Davidsen T.M."/>
            <person name="Wayne K.J."/>
            <person name="Tettelin H."/>
            <person name="Glass J.I."/>
            <person name="Rusch D."/>
            <person name="Podicherti R."/>
            <person name="Tsui H.-C.T."/>
            <person name="Winkler M.E."/>
        </authorList>
    </citation>
    <scope>NUCLEOTIDE SEQUENCE</scope>
</reference>
<organism evidence="1">
    <name type="scientific">marine metagenome</name>
    <dbReference type="NCBI Taxonomy" id="408172"/>
    <lineage>
        <taxon>unclassified sequences</taxon>
        <taxon>metagenomes</taxon>
        <taxon>ecological metagenomes</taxon>
    </lineage>
</organism>
<dbReference type="AlphaFoldDB" id="A0A382YA35"/>
<name>A0A382YA35_9ZZZZ</name>
<evidence type="ECO:0000313" key="1">
    <source>
        <dbReference type="EMBL" id="SVD79358.1"/>
    </source>
</evidence>
<dbReference type="EMBL" id="UINC01173649">
    <property type="protein sequence ID" value="SVD79358.1"/>
    <property type="molecule type" value="Genomic_DNA"/>
</dbReference>
<gene>
    <name evidence="1" type="ORF">METZ01_LOCUS432212</name>
</gene>
<protein>
    <submittedName>
        <fullName evidence="1">Uncharacterized protein</fullName>
    </submittedName>
</protein>
<proteinExistence type="predicted"/>
<sequence length="30" mass="2996">MVFRSHGLVGVAGVVEPLVSRGGAGTDTAR</sequence>